<evidence type="ECO:0000256" key="11">
    <source>
        <dbReference type="RuleBase" id="RU003357"/>
    </source>
</evidence>
<dbReference type="PROSITE" id="PS52016">
    <property type="entry name" value="TONB_DEPENDENT_REC_3"/>
    <property type="match status" value="1"/>
</dbReference>
<reference evidence="15 16" key="1">
    <citation type="submission" date="2016-11" db="EMBL/GenBank/DDBJ databases">
        <authorList>
            <person name="Jaros S."/>
            <person name="Januszkiewicz K."/>
            <person name="Wedrychowicz H."/>
        </authorList>
    </citation>
    <scope>NUCLEOTIDE SEQUENCE [LARGE SCALE GENOMIC DNA]</scope>
    <source>
        <strain evidence="15 16">DSM 26897</strain>
    </source>
</reference>
<keyword evidence="5 12" id="KW-0732">Signal</keyword>
<dbReference type="Gene3D" id="2.60.40.1120">
    <property type="entry name" value="Carboxypeptidase-like, regulatory domain"/>
    <property type="match status" value="1"/>
</dbReference>
<evidence type="ECO:0000313" key="15">
    <source>
        <dbReference type="EMBL" id="SHF96325.1"/>
    </source>
</evidence>
<feature type="domain" description="TonB-dependent receptor-like beta-barrel" evidence="13">
    <location>
        <begin position="280"/>
        <end position="700"/>
    </location>
</feature>
<organism evidence="15 16">
    <name type="scientific">Cnuella takakiae</name>
    <dbReference type="NCBI Taxonomy" id="1302690"/>
    <lineage>
        <taxon>Bacteria</taxon>
        <taxon>Pseudomonadati</taxon>
        <taxon>Bacteroidota</taxon>
        <taxon>Chitinophagia</taxon>
        <taxon>Chitinophagales</taxon>
        <taxon>Chitinophagaceae</taxon>
        <taxon>Cnuella</taxon>
    </lineage>
</organism>
<dbReference type="InterPro" id="IPR008969">
    <property type="entry name" value="CarboxyPept-like_regulatory"/>
</dbReference>
<feature type="signal peptide" evidence="12">
    <location>
        <begin position="1"/>
        <end position="26"/>
    </location>
</feature>
<dbReference type="Pfam" id="PF07715">
    <property type="entry name" value="Plug"/>
    <property type="match status" value="1"/>
</dbReference>
<dbReference type="InterPro" id="IPR012910">
    <property type="entry name" value="Plug_dom"/>
</dbReference>
<evidence type="ECO:0000313" key="16">
    <source>
        <dbReference type="Proteomes" id="UP000184368"/>
    </source>
</evidence>
<accession>A0A1M5FXR3</accession>
<keyword evidence="7 10" id="KW-0472">Membrane</keyword>
<keyword evidence="2 10" id="KW-0813">Transport</keyword>
<comment type="subcellular location">
    <subcellularLocation>
        <location evidence="1 10">Cell outer membrane</location>
        <topology evidence="1 10">Multi-pass membrane protein</topology>
    </subcellularLocation>
</comment>
<dbReference type="GO" id="GO:0044718">
    <property type="term" value="P:siderophore transmembrane transport"/>
    <property type="evidence" value="ECO:0007669"/>
    <property type="project" value="TreeGrafter"/>
</dbReference>
<evidence type="ECO:0000256" key="10">
    <source>
        <dbReference type="PROSITE-ProRule" id="PRU01360"/>
    </source>
</evidence>
<dbReference type="InterPro" id="IPR037066">
    <property type="entry name" value="Plug_dom_sf"/>
</dbReference>
<evidence type="ECO:0000259" key="13">
    <source>
        <dbReference type="Pfam" id="PF00593"/>
    </source>
</evidence>
<dbReference type="InterPro" id="IPR039426">
    <property type="entry name" value="TonB-dep_rcpt-like"/>
</dbReference>
<proteinExistence type="inferred from homology"/>
<dbReference type="InterPro" id="IPR036942">
    <property type="entry name" value="Beta-barrel_TonB_sf"/>
</dbReference>
<evidence type="ECO:0000256" key="12">
    <source>
        <dbReference type="SAM" id="SignalP"/>
    </source>
</evidence>
<dbReference type="AlphaFoldDB" id="A0A1M5FXR3"/>
<evidence type="ECO:0000256" key="5">
    <source>
        <dbReference type="ARBA" id="ARBA00022729"/>
    </source>
</evidence>
<keyword evidence="8 15" id="KW-0675">Receptor</keyword>
<evidence type="ECO:0000256" key="8">
    <source>
        <dbReference type="ARBA" id="ARBA00023170"/>
    </source>
</evidence>
<feature type="chain" id="PRO_5013313752" evidence="12">
    <location>
        <begin position="27"/>
        <end position="767"/>
    </location>
</feature>
<dbReference type="Gene3D" id="2.170.130.10">
    <property type="entry name" value="TonB-dependent receptor, plug domain"/>
    <property type="match status" value="1"/>
</dbReference>
<dbReference type="PANTHER" id="PTHR30069:SF29">
    <property type="entry name" value="HEMOGLOBIN AND HEMOGLOBIN-HAPTOGLOBIN-BINDING PROTEIN 1-RELATED"/>
    <property type="match status" value="1"/>
</dbReference>
<evidence type="ECO:0000256" key="3">
    <source>
        <dbReference type="ARBA" id="ARBA00022452"/>
    </source>
</evidence>
<dbReference type="InterPro" id="IPR000531">
    <property type="entry name" value="Beta-barrel_TonB"/>
</dbReference>
<name>A0A1M5FXR3_9BACT</name>
<dbReference type="GO" id="GO:0009279">
    <property type="term" value="C:cell outer membrane"/>
    <property type="evidence" value="ECO:0007669"/>
    <property type="project" value="UniProtKB-SubCell"/>
</dbReference>
<dbReference type="SUPFAM" id="SSF49464">
    <property type="entry name" value="Carboxypeptidase regulatory domain-like"/>
    <property type="match status" value="1"/>
</dbReference>
<protein>
    <submittedName>
        <fullName evidence="15">Outer membrane receptor for ferrienterochelin and colicins</fullName>
    </submittedName>
</protein>
<dbReference type="Gene3D" id="2.40.170.20">
    <property type="entry name" value="TonB-dependent receptor, beta-barrel domain"/>
    <property type="match status" value="1"/>
</dbReference>
<feature type="domain" description="TonB-dependent receptor plug" evidence="14">
    <location>
        <begin position="124"/>
        <end position="227"/>
    </location>
</feature>
<keyword evidence="3 10" id="KW-1134">Transmembrane beta strand</keyword>
<comment type="similarity">
    <text evidence="10 11">Belongs to the TonB-dependent receptor family.</text>
</comment>
<keyword evidence="16" id="KW-1185">Reference proteome</keyword>
<evidence type="ECO:0000256" key="4">
    <source>
        <dbReference type="ARBA" id="ARBA00022692"/>
    </source>
</evidence>
<evidence type="ECO:0000256" key="6">
    <source>
        <dbReference type="ARBA" id="ARBA00023077"/>
    </source>
</evidence>
<dbReference type="GO" id="GO:0015344">
    <property type="term" value="F:siderophore uptake transmembrane transporter activity"/>
    <property type="evidence" value="ECO:0007669"/>
    <property type="project" value="TreeGrafter"/>
</dbReference>
<dbReference type="Proteomes" id="UP000184368">
    <property type="component" value="Unassembled WGS sequence"/>
</dbReference>
<evidence type="ECO:0000259" key="14">
    <source>
        <dbReference type="Pfam" id="PF07715"/>
    </source>
</evidence>
<evidence type="ECO:0000256" key="2">
    <source>
        <dbReference type="ARBA" id="ARBA00022448"/>
    </source>
</evidence>
<evidence type="ECO:0000256" key="7">
    <source>
        <dbReference type="ARBA" id="ARBA00023136"/>
    </source>
</evidence>
<evidence type="ECO:0000256" key="9">
    <source>
        <dbReference type="ARBA" id="ARBA00023237"/>
    </source>
</evidence>
<dbReference type="Pfam" id="PF00593">
    <property type="entry name" value="TonB_dep_Rec_b-barrel"/>
    <property type="match status" value="1"/>
</dbReference>
<gene>
    <name evidence="15" type="ORF">SAMN05444008_11512</name>
</gene>
<keyword evidence="6 11" id="KW-0798">TonB box</keyword>
<dbReference type="EMBL" id="FQUO01000015">
    <property type="protein sequence ID" value="SHF96325.1"/>
    <property type="molecule type" value="Genomic_DNA"/>
</dbReference>
<dbReference type="PANTHER" id="PTHR30069">
    <property type="entry name" value="TONB-DEPENDENT OUTER MEMBRANE RECEPTOR"/>
    <property type="match status" value="1"/>
</dbReference>
<keyword evidence="9 10" id="KW-0998">Cell outer membrane</keyword>
<dbReference type="STRING" id="1302690.BUE76_10370"/>
<dbReference type="SUPFAM" id="SSF56935">
    <property type="entry name" value="Porins"/>
    <property type="match status" value="1"/>
</dbReference>
<sequence length="767" mass="85247">MIALPYMKRKLFGLLAGLCLCIALYAQEAKLQVTVRYGQDAVGGATISVGKNKVVADSLGKAAILVVPGRHLLQVSAVGYTPVRQFYTLKEEEDRSVEIALEQESTTLNGVVVTGTMKAVSRLQSPISVEVYQPKFFAKNPTPSVFEAMQQVNGVRPQINCSVCNTGDIHINGLEGPYTMVTIDGMPIVSSLATVYGLFGLPTQLVDRVEVVKGPASGLYGSEAVGGLINIITKSADKAPRFSGQVMTTSWAEHNADLGAKINVGKHAALVGLHYFRYNNPIDKNGDNFTDLTLQHRVSVFNKWSFKRKQARAASLAGRYFWEDRWGGELQWNKSFRGGDSVYGEAINTKRWELIGNYQLPVAEKLNLAVSATGHQQRSFYGATPYNGDQRILFGQLTWDKEMGTRHSLLLGAATRYNFYDDNTTATADTATKANQPDKVVLPGLFVQDEWKWNTTQVLLMGLRYDHHPVHGSIWTPRIAWKWNSTPRSVLRLNAGTGFRVVNLFTEEHAALTGARAVEIREALRPEQSYNLNANYTTPLVSGSQSLNLDVSVWYSYFHNQIIPDYDTDPNKIIYSNLDGYAVSKGFSANLDFNIHQRLKGMVGATLQDVRRVEARNGVKEKIRPVLTEQWSATWGITYTVPAAGLTFDYTGNIYGPMRLPLAGPLDPRPAYSPVWSVQNLQVTKWFSEKWELFGGVKNLLNWTPAKNLPFLIARANDPFDKQVKYDASGAVQATAANPYALTFDPTYVFAPNQGRRLFLGIRYQLK</sequence>
<keyword evidence="4 10" id="KW-0812">Transmembrane</keyword>
<evidence type="ECO:0000256" key="1">
    <source>
        <dbReference type="ARBA" id="ARBA00004571"/>
    </source>
</evidence>